<organism evidence="1 2">
    <name type="scientific">Glossina palpalis gambiensis</name>
    <dbReference type="NCBI Taxonomy" id="67801"/>
    <lineage>
        <taxon>Eukaryota</taxon>
        <taxon>Metazoa</taxon>
        <taxon>Ecdysozoa</taxon>
        <taxon>Arthropoda</taxon>
        <taxon>Hexapoda</taxon>
        <taxon>Insecta</taxon>
        <taxon>Pterygota</taxon>
        <taxon>Neoptera</taxon>
        <taxon>Endopterygota</taxon>
        <taxon>Diptera</taxon>
        <taxon>Brachycera</taxon>
        <taxon>Muscomorpha</taxon>
        <taxon>Hippoboscoidea</taxon>
        <taxon>Glossinidae</taxon>
        <taxon>Glossina</taxon>
    </lineage>
</organism>
<evidence type="ECO:0000313" key="1">
    <source>
        <dbReference type="EnsemblMetazoa" id="GPPI033281-PA"/>
    </source>
</evidence>
<proteinExistence type="predicted"/>
<dbReference type="STRING" id="67801.A0A1B0BKS8"/>
<name>A0A1B0BKS8_9MUSC</name>
<sequence length="223" mass="25665">MDDQPELKTGVDAAQCSSKKFDAALLALKVRRTVTEQQIDHSNQTTHVSHAILSDEKYDTVKLSKIELREFSGDVSTWIAWFDEFTSLVHNNERLNTFTKLHHLVSKLSLAAQAPIASIKIIAENYEIILQRLKDRFENKKIIGNQHIKQIFEHPKIIYANTADLRELIYTMNHLIGLKNINRPVESWDDLMVCITTTKLDFDTLNKWNEEAPIDRLPALSEL</sequence>
<dbReference type="PANTHER" id="PTHR22954">
    <property type="entry name" value="RETROVIRAL PROTEASE-RELATED"/>
    <property type="match status" value="1"/>
</dbReference>
<reference evidence="2" key="1">
    <citation type="submission" date="2015-01" db="EMBL/GenBank/DDBJ databases">
        <authorList>
            <person name="Aksoy S."/>
            <person name="Warren W."/>
            <person name="Wilson R.K."/>
        </authorList>
    </citation>
    <scope>NUCLEOTIDE SEQUENCE [LARGE SCALE GENOMIC DNA]</scope>
    <source>
        <strain evidence="2">IAEA</strain>
    </source>
</reference>
<keyword evidence="2" id="KW-1185">Reference proteome</keyword>
<dbReference type="InterPro" id="IPR005312">
    <property type="entry name" value="DUF1759"/>
</dbReference>
<dbReference type="VEuPathDB" id="VectorBase:GPPI033281"/>
<dbReference type="Proteomes" id="UP000092460">
    <property type="component" value="Unassembled WGS sequence"/>
</dbReference>
<dbReference type="EnsemblMetazoa" id="GPPI033281-RA">
    <property type="protein sequence ID" value="GPPI033281-PA"/>
    <property type="gene ID" value="GPPI033281"/>
</dbReference>
<reference evidence="1" key="2">
    <citation type="submission" date="2020-05" db="UniProtKB">
        <authorList>
            <consortium name="EnsemblMetazoa"/>
        </authorList>
    </citation>
    <scope>IDENTIFICATION</scope>
    <source>
        <strain evidence="1">IAEA</strain>
    </source>
</reference>
<evidence type="ECO:0000313" key="2">
    <source>
        <dbReference type="Proteomes" id="UP000092460"/>
    </source>
</evidence>
<dbReference type="PANTHER" id="PTHR22954:SF3">
    <property type="entry name" value="PROTEIN CBG08539"/>
    <property type="match status" value="1"/>
</dbReference>
<protein>
    <submittedName>
        <fullName evidence="1">Uncharacterized protein</fullName>
    </submittedName>
</protein>
<accession>A0A1B0BKS8</accession>
<dbReference type="EMBL" id="JXJN01016007">
    <property type="status" value="NOT_ANNOTATED_CDS"/>
    <property type="molecule type" value="Genomic_DNA"/>
</dbReference>
<dbReference type="AlphaFoldDB" id="A0A1B0BKS8"/>
<dbReference type="Pfam" id="PF03564">
    <property type="entry name" value="DUF1759"/>
    <property type="match status" value="1"/>
</dbReference>